<dbReference type="HOGENOM" id="CLU_1403205_0_0_1"/>
<name>A0A0C3A4L1_9AGAM</name>
<feature type="compositionally biased region" description="Basic and acidic residues" evidence="1">
    <location>
        <begin position="147"/>
        <end position="159"/>
    </location>
</feature>
<dbReference type="InParanoid" id="A0A0C3A4L1"/>
<dbReference type="Proteomes" id="UP000053989">
    <property type="component" value="Unassembled WGS sequence"/>
</dbReference>
<protein>
    <submittedName>
        <fullName evidence="2">Uncharacterized protein</fullName>
    </submittedName>
</protein>
<dbReference type="AlphaFoldDB" id="A0A0C3A4L1"/>
<dbReference type="EMBL" id="KN822008">
    <property type="protein sequence ID" value="KIM68603.1"/>
    <property type="molecule type" value="Genomic_DNA"/>
</dbReference>
<feature type="compositionally biased region" description="Basic and acidic residues" evidence="1">
    <location>
        <begin position="126"/>
        <end position="140"/>
    </location>
</feature>
<feature type="compositionally biased region" description="Basic residues" evidence="1">
    <location>
        <begin position="115"/>
        <end position="125"/>
    </location>
</feature>
<feature type="compositionally biased region" description="Basic and acidic residues" evidence="1">
    <location>
        <begin position="91"/>
        <end position="114"/>
    </location>
</feature>
<organism evidence="2 3">
    <name type="scientific">Scleroderma citrinum Foug A</name>
    <dbReference type="NCBI Taxonomy" id="1036808"/>
    <lineage>
        <taxon>Eukaryota</taxon>
        <taxon>Fungi</taxon>
        <taxon>Dikarya</taxon>
        <taxon>Basidiomycota</taxon>
        <taxon>Agaricomycotina</taxon>
        <taxon>Agaricomycetes</taxon>
        <taxon>Agaricomycetidae</taxon>
        <taxon>Boletales</taxon>
        <taxon>Sclerodermatineae</taxon>
        <taxon>Sclerodermataceae</taxon>
        <taxon>Scleroderma</taxon>
    </lineage>
</organism>
<evidence type="ECO:0000313" key="2">
    <source>
        <dbReference type="EMBL" id="KIM68603.1"/>
    </source>
</evidence>
<accession>A0A0C3A4L1</accession>
<keyword evidence="3" id="KW-1185">Reference proteome</keyword>
<evidence type="ECO:0000313" key="3">
    <source>
        <dbReference type="Proteomes" id="UP000053989"/>
    </source>
</evidence>
<evidence type="ECO:0000256" key="1">
    <source>
        <dbReference type="SAM" id="MobiDB-lite"/>
    </source>
</evidence>
<proteinExistence type="predicted"/>
<sequence>MWDEVSLCLSLKIATRTGESIAHVILTQDMNKERFVQSYIEQQRAYLSAYGPIDDQCPALQGTPVQKTDNRFGFDTPVLRPRKPCSPQKSDGGDTFDKHAACHTDSNKENEPTRKKLPGRAKRKKTPSDVERLARLTERRERKRQKREIVKSPRKSPKDKAKKKTHALTPAAFALMHGFSASNVRKDRLIVRIQ</sequence>
<dbReference type="OrthoDB" id="2537141at2759"/>
<reference evidence="3" key="2">
    <citation type="submission" date="2015-01" db="EMBL/GenBank/DDBJ databases">
        <title>Evolutionary Origins and Diversification of the Mycorrhizal Mutualists.</title>
        <authorList>
            <consortium name="DOE Joint Genome Institute"/>
            <consortium name="Mycorrhizal Genomics Consortium"/>
            <person name="Kohler A."/>
            <person name="Kuo A."/>
            <person name="Nagy L.G."/>
            <person name="Floudas D."/>
            <person name="Copeland A."/>
            <person name="Barry K.W."/>
            <person name="Cichocki N."/>
            <person name="Veneault-Fourrey C."/>
            <person name="LaButti K."/>
            <person name="Lindquist E.A."/>
            <person name="Lipzen A."/>
            <person name="Lundell T."/>
            <person name="Morin E."/>
            <person name="Murat C."/>
            <person name="Riley R."/>
            <person name="Ohm R."/>
            <person name="Sun H."/>
            <person name="Tunlid A."/>
            <person name="Henrissat B."/>
            <person name="Grigoriev I.V."/>
            <person name="Hibbett D.S."/>
            <person name="Martin F."/>
        </authorList>
    </citation>
    <scope>NUCLEOTIDE SEQUENCE [LARGE SCALE GENOMIC DNA]</scope>
    <source>
        <strain evidence="3">Foug A</strain>
    </source>
</reference>
<feature type="region of interest" description="Disordered" evidence="1">
    <location>
        <begin position="62"/>
        <end position="168"/>
    </location>
</feature>
<reference evidence="2 3" key="1">
    <citation type="submission" date="2014-04" db="EMBL/GenBank/DDBJ databases">
        <authorList>
            <consortium name="DOE Joint Genome Institute"/>
            <person name="Kuo A."/>
            <person name="Kohler A."/>
            <person name="Nagy L.G."/>
            <person name="Floudas D."/>
            <person name="Copeland A."/>
            <person name="Barry K.W."/>
            <person name="Cichocki N."/>
            <person name="Veneault-Fourrey C."/>
            <person name="LaButti K."/>
            <person name="Lindquist E.A."/>
            <person name="Lipzen A."/>
            <person name="Lundell T."/>
            <person name="Morin E."/>
            <person name="Murat C."/>
            <person name="Sun H."/>
            <person name="Tunlid A."/>
            <person name="Henrissat B."/>
            <person name="Grigoriev I.V."/>
            <person name="Hibbett D.S."/>
            <person name="Martin F."/>
            <person name="Nordberg H.P."/>
            <person name="Cantor M.N."/>
            <person name="Hua S.X."/>
        </authorList>
    </citation>
    <scope>NUCLEOTIDE SEQUENCE [LARGE SCALE GENOMIC DNA]</scope>
    <source>
        <strain evidence="2 3">Foug A</strain>
    </source>
</reference>
<gene>
    <name evidence="2" type="ORF">SCLCIDRAFT_883204</name>
</gene>
<dbReference type="STRING" id="1036808.A0A0C3A4L1"/>